<dbReference type="Pfam" id="PF00669">
    <property type="entry name" value="Flagellin_N"/>
    <property type="match status" value="1"/>
</dbReference>
<dbReference type="InterPro" id="IPR011087">
    <property type="entry name" value="DUF1522"/>
</dbReference>
<evidence type="ECO:0000256" key="1">
    <source>
        <dbReference type="ARBA" id="ARBA00005709"/>
    </source>
</evidence>
<evidence type="ECO:0000259" key="4">
    <source>
        <dbReference type="Pfam" id="PF00669"/>
    </source>
</evidence>
<feature type="domain" description="DUF1522" evidence="6">
    <location>
        <begin position="204"/>
        <end position="317"/>
    </location>
</feature>
<dbReference type="InterPro" id="IPR001029">
    <property type="entry name" value="Flagellin_N"/>
</dbReference>
<comment type="caution">
    <text evidence="7">The sequence shown here is derived from an EMBL/GenBank/DDBJ whole genome shotgun (WGS) entry which is preliminary data.</text>
</comment>
<name>A0ABR7TZ83_9BRAD</name>
<evidence type="ECO:0000259" key="6">
    <source>
        <dbReference type="Pfam" id="PF07482"/>
    </source>
</evidence>
<dbReference type="InterPro" id="IPR046358">
    <property type="entry name" value="Flagellin_C"/>
</dbReference>
<proteinExistence type="inferred from homology"/>
<comment type="function">
    <text evidence="3">Flagellin is the subunit protein which polymerizes to form the filaments of bacterial flagella.</text>
</comment>
<evidence type="ECO:0000256" key="3">
    <source>
        <dbReference type="RuleBase" id="RU362073"/>
    </source>
</evidence>
<keyword evidence="8" id="KW-1185">Reference proteome</keyword>
<keyword evidence="3" id="KW-0964">Secreted</keyword>
<evidence type="ECO:0000313" key="8">
    <source>
        <dbReference type="Proteomes" id="UP000639516"/>
    </source>
</evidence>
<feature type="domain" description="DUF1522" evidence="6">
    <location>
        <begin position="353"/>
        <end position="465"/>
    </location>
</feature>
<evidence type="ECO:0000313" key="7">
    <source>
        <dbReference type="EMBL" id="MBC9976893.1"/>
    </source>
</evidence>
<sequence>MSGIVLSSSVRQNLLSLQSTADLLATTQSRLSTGKSVNSALDNPTNFFTAQSLDNRASDINNLLDGIANGVQVLQAANTGITSLQKLIDSAKSIANQALQTTVGYSTKSNVSTTISGATAADLRGTTSFASATASSNVIYNGTAGGTTAATGTSTLGATLGSLTGSTATAGDGSTALSSTITLIAANGTAASGLVGSAQPADGDTLTVNGKTITFRSGTAPASTGVPTGSGVSGNLVTDGNGNTTVYLGTNASPKATTGDLLTAIDLASGVDTASITAGAATITNSVNQTSSSIAGSKVILKSSTGADLSVTGKADLLKALGLTTSVGGGNATVNVNRTTSAGSLGAEISDGSTLNVDGHVITFKNAPIPGSTGAPSVPTGFGVNGNVLTDGAGNSTVYLQGGTVNDVLTAIDLATGVQTATIASGAATLQTAAGQSNSSINSSGQLKLSTGVNADLSITGTGNALNVLGLAGNTGTANAFTAARTSGIGGITGKTLTFTSFSGGAAVNVTFGDGTNGTVKTLDQLNTQLQANNLTATIDANGRLTISTTNDYASSTIGSSTAGGAIGGTLTTALTFSTASSPVADTVAQTSRSNLVNQYNNILQQIDSTAQDSSFNGVNLLNGDQLKLVFDETGKSNLNITGVTYNSKGLGLAALTGGVDFIDNAATNKVLTNLNSAASTLRSEASSLGSNLTIVQVRQDFNKNLINVLQTGSSNLTLADTNVEAANSQALSTRQSIAVSALSLANQSQQSVLQLLR</sequence>
<protein>
    <recommendedName>
        <fullName evidence="3">Flagellin</fullName>
    </recommendedName>
</protein>
<accession>A0ABR7TZ83</accession>
<reference evidence="7 8" key="1">
    <citation type="journal article" date="2020" name="Arch. Microbiol.">
        <title>Bradyrhizobium campsiandrae sp. nov., a nitrogen-fixing bacterial strain isolated from a native leguminous tree from the Amazon adapted to flooded conditions.</title>
        <authorList>
            <person name="Cabral Michel D."/>
            <person name="Martins da Costa E."/>
            <person name="Azarias Guimaraes A."/>
            <person name="Soares de Carvalho T."/>
            <person name="Santos de Castro Caputo P."/>
            <person name="Willems A."/>
            <person name="de Souza Moreira F.M."/>
        </authorList>
    </citation>
    <scope>NUCLEOTIDE SEQUENCE [LARGE SCALE GENOMIC DNA]</scope>
    <source>
        <strain evidence="8">INPA 384B</strain>
    </source>
</reference>
<dbReference type="Pfam" id="PF00700">
    <property type="entry name" value="Flagellin_C"/>
    <property type="match status" value="1"/>
</dbReference>
<dbReference type="EMBL" id="JAATTO010000002">
    <property type="protein sequence ID" value="MBC9976893.1"/>
    <property type="molecule type" value="Genomic_DNA"/>
</dbReference>
<gene>
    <name evidence="7" type="ORF">HA482_01525</name>
</gene>
<comment type="similarity">
    <text evidence="1 3">Belongs to the bacterial flagellin family.</text>
</comment>
<dbReference type="RefSeq" id="WP_188149075.1">
    <property type="nucleotide sequence ID" value="NZ_JAATTO010000002.1"/>
</dbReference>
<dbReference type="Pfam" id="PF07482">
    <property type="entry name" value="DUF1522"/>
    <property type="match status" value="2"/>
</dbReference>
<feature type="domain" description="Flagellin N-terminal" evidence="4">
    <location>
        <begin position="13"/>
        <end position="129"/>
    </location>
</feature>
<comment type="subcellular location">
    <subcellularLocation>
        <location evidence="3">Secreted</location>
    </subcellularLocation>
    <subcellularLocation>
        <location evidence="3">Bacterial flagellum</location>
    </subcellularLocation>
</comment>
<evidence type="ECO:0000256" key="2">
    <source>
        <dbReference type="ARBA" id="ARBA00023143"/>
    </source>
</evidence>
<keyword evidence="2 3" id="KW-0975">Bacterial flagellum</keyword>
<dbReference type="Gene3D" id="1.20.1330.10">
    <property type="entry name" value="f41 fragment of flagellin, N-terminal domain"/>
    <property type="match status" value="1"/>
</dbReference>
<organism evidence="7 8">
    <name type="scientific">Bradyrhizobium campsiandrae</name>
    <dbReference type="NCBI Taxonomy" id="1729892"/>
    <lineage>
        <taxon>Bacteria</taxon>
        <taxon>Pseudomonadati</taxon>
        <taxon>Pseudomonadota</taxon>
        <taxon>Alphaproteobacteria</taxon>
        <taxon>Hyphomicrobiales</taxon>
        <taxon>Nitrobacteraceae</taxon>
        <taxon>Bradyrhizobium</taxon>
    </lineage>
</organism>
<dbReference type="Proteomes" id="UP000639516">
    <property type="component" value="Unassembled WGS sequence"/>
</dbReference>
<feature type="domain" description="Flagellin C-terminal" evidence="5">
    <location>
        <begin position="673"/>
        <end position="757"/>
    </location>
</feature>
<dbReference type="SUPFAM" id="SSF64518">
    <property type="entry name" value="Phase 1 flagellin"/>
    <property type="match status" value="2"/>
</dbReference>
<dbReference type="NCBIfam" id="NF009330">
    <property type="entry name" value="PRK12688.1"/>
    <property type="match status" value="1"/>
</dbReference>
<evidence type="ECO:0000259" key="5">
    <source>
        <dbReference type="Pfam" id="PF00700"/>
    </source>
</evidence>